<gene>
    <name evidence="3" type="ORF">IC230_12735</name>
</gene>
<dbReference type="EMBL" id="JACXAA010000004">
    <property type="protein sequence ID" value="MBD2753763.1"/>
    <property type="molecule type" value="Genomic_DNA"/>
</dbReference>
<accession>A0A927B1M5</accession>
<keyword evidence="4" id="KW-1185">Reference proteome</keyword>
<organism evidence="3 4">
    <name type="scientific">Spirosoma validum</name>
    <dbReference type="NCBI Taxonomy" id="2771355"/>
    <lineage>
        <taxon>Bacteria</taxon>
        <taxon>Pseudomonadati</taxon>
        <taxon>Bacteroidota</taxon>
        <taxon>Cytophagia</taxon>
        <taxon>Cytophagales</taxon>
        <taxon>Cytophagaceae</taxon>
        <taxon>Spirosoma</taxon>
    </lineage>
</organism>
<feature type="domain" description="Tape measure protein N-terminal" evidence="2">
    <location>
        <begin position="69"/>
        <end position="256"/>
    </location>
</feature>
<evidence type="ECO:0000256" key="1">
    <source>
        <dbReference type="SAM" id="Coils"/>
    </source>
</evidence>
<comment type="caution">
    <text evidence="3">The sequence shown here is derived from an EMBL/GenBank/DDBJ whole genome shotgun (WGS) entry which is preliminary data.</text>
</comment>
<feature type="coiled-coil region" evidence="1">
    <location>
        <begin position="362"/>
        <end position="389"/>
    </location>
</feature>
<keyword evidence="1" id="KW-0175">Coiled coil</keyword>
<reference evidence="3" key="1">
    <citation type="submission" date="2020-09" db="EMBL/GenBank/DDBJ databases">
        <authorList>
            <person name="Kim M.K."/>
        </authorList>
    </citation>
    <scope>NUCLEOTIDE SEQUENCE</scope>
    <source>
        <strain evidence="3">BT704</strain>
    </source>
</reference>
<evidence type="ECO:0000259" key="2">
    <source>
        <dbReference type="Pfam" id="PF20155"/>
    </source>
</evidence>
<dbReference type="RefSeq" id="WP_191039411.1">
    <property type="nucleotide sequence ID" value="NZ_JACXAA010000004.1"/>
</dbReference>
<name>A0A927B1M5_9BACT</name>
<proteinExistence type="predicted"/>
<dbReference type="InterPro" id="IPR013491">
    <property type="entry name" value="Tape_meas_N"/>
</dbReference>
<evidence type="ECO:0000313" key="3">
    <source>
        <dbReference type="EMBL" id="MBD2753763.1"/>
    </source>
</evidence>
<sequence length="1414" mass="155498">MNTSGPLAFDAVISDSQLMQAVNRIESRITSMTTNVVRETNKLDDQFSRLARLATGYFSFNALGDFAQQVVRVRGEFQQLDSAFTLLLGSKAKAERFLREGVEFATKTPYGLEEVAKAQKQMLAYGFAAEEVIPTLTKLGDIASGMGLPLERLTYLFGTTRTSGRLMTKDLQQFTDSGIPLLQQLATQFKVADSEVQKLAEDSKISFKDVETALNSLVDGTGKINFGGLMAEQTKSLTGLTSQLKDEWVKMLNSIGQSNEGILADSIKGATYLVANYEPVLQTLGLIVSVYGTYRAAVIALSVAQTASTALSVTNLRLWKDLALSIRSAGDAQAFFNLMTGANLYAVAAAALVGLVAAVALYKRELTDAQKAEEAIKDARSQAASAADGEISKIELLRRTINNEKLSRDARNKALKDLIAIAPEHLNQITLENSKTKESIKSINDYIDARKRQIDNDRLVQKFDESYKRQKALERGEGLELGIGDKLSLAGAAAAGEGSFDYEKGKAALLKQRQQKEIAAEKATQVRVQKEMALNDEAAKSKAKGEGDKQKAILKTEQYYDKLIETTRKAQYEKSTSGAENARYQAEIDELERKKRLITGKLTKEEIKAAKEADKIGPYGSIDYWEAISKKAQEIIEKAKPTETGKIAEQSAKKYQADRNVEELRKKYAIESFDQELADKKSKYTVYQQFIEAYGKESADAQFADLKKSGDSYLDYLNSQISKLESKQPFGKLSAEETKNLGTLLDERNAVTGKKTSLDVFREGLEKAQVEAGSLIDYLEILKQKQAELDQKPANTRDDYDKREEVTNRRIAAQDQLKQQLAQYLQDVTGAEQQRLAITKRYADLRAALELQYRGKAKNSTYQTALNNINKGNDAEIKEINERAAQASEAYKKLDQVILESGRAAMQKRLAQLNEYLETEKKVANTRTYQQVLKERNDLKASIKDEDLARVAELIGTLNQLGDSLINLGGAFTALGGYVSGVASNIGLLTKSLKENLTDAQKLDIGLQGVVTILSTIASAYEQRKRSEQEYYRSVIGQQLQYNQLLNEQIGNRTERNENVFVKNYQGRIKDGIDQLKDATKGYQESLMRLNDGQAKVGQGNVVDWKNVGTTAVSGAAIGTAILPGIGTAIGAGVGFIVGLFGGKKKEDEFGALLATYPDLIRDTGNGVKELNQALAESLIQNNRIDESTKLLLQDTIAWTKKMEEAKEKVKAVVGELAGGFGNSLRDGLVNAFKEGTDAALAFKSSVEDLLESLVTNLLFSKVIGPYLDQLEKDITQSLTPGGDQRFDDDFAKLFKEAAPAVQLFNQGLKDLKDQAQSSGFDVLKNPKDKSSSSSLTGSIKGVTEETASILAGNITAIRITQAQIDTRMQQSIVYLAGIERNTARLEETNVKLTSISDRLDRMYQGGILAGTYK</sequence>
<protein>
    <recommendedName>
        <fullName evidence="2">Tape measure protein N-terminal domain-containing protein</fullName>
    </recommendedName>
</protein>
<evidence type="ECO:0000313" key="4">
    <source>
        <dbReference type="Proteomes" id="UP000653797"/>
    </source>
</evidence>
<dbReference type="Proteomes" id="UP000653797">
    <property type="component" value="Unassembled WGS sequence"/>
</dbReference>
<feature type="coiled-coil region" evidence="1">
    <location>
        <begin position="574"/>
        <end position="608"/>
    </location>
</feature>
<dbReference type="Pfam" id="PF20155">
    <property type="entry name" value="TMP_3"/>
    <property type="match status" value="1"/>
</dbReference>
<feature type="coiled-coil region" evidence="1">
    <location>
        <begin position="803"/>
        <end position="834"/>
    </location>
</feature>